<accession>A0ABY6V051</accession>
<sequence>MDEPRCVLCGWVIFRSTEATWLREFRGLIRQSPDGFVCLTGVGVHDVLGMPCLFAPPEPPNHEQGGDITMDDPDQSPEELELMPRRDVLMHDSCLQLLERYAPGICSDHTALERLYETCISLPYPPKDGVPNWGHDYGGLMPSRNDEAYPWEGNDNSYSAYATPHHAVYDANPLGTIDHESLLWDFPSQPPSVAFTAPETFTSRDAFSNLPLEICLQIAANLTTRDFLSARLASRGFHGIFYLRSF</sequence>
<evidence type="ECO:0000259" key="2">
    <source>
        <dbReference type="Pfam" id="PF12937"/>
    </source>
</evidence>
<evidence type="ECO:0000313" key="3">
    <source>
        <dbReference type="EMBL" id="VUC37108.1"/>
    </source>
</evidence>
<feature type="domain" description="F-box" evidence="2">
    <location>
        <begin position="207"/>
        <end position="240"/>
    </location>
</feature>
<dbReference type="Pfam" id="PF12937">
    <property type="entry name" value="F-box-like"/>
    <property type="match status" value="1"/>
</dbReference>
<dbReference type="EMBL" id="CABFNS010000936">
    <property type="protein sequence ID" value="VUC37108.1"/>
    <property type="molecule type" value="Genomic_DNA"/>
</dbReference>
<name>A0ABY6V051_BIOOC</name>
<dbReference type="Proteomes" id="UP000766486">
    <property type="component" value="Unassembled WGS sequence"/>
</dbReference>
<feature type="region of interest" description="Disordered" evidence="1">
    <location>
        <begin position="56"/>
        <end position="75"/>
    </location>
</feature>
<protein>
    <recommendedName>
        <fullName evidence="2">F-box domain-containing protein</fullName>
    </recommendedName>
</protein>
<comment type="caution">
    <text evidence="3">The sequence shown here is derived from an EMBL/GenBank/DDBJ whole genome shotgun (WGS) entry which is preliminary data.</text>
</comment>
<dbReference type="InterPro" id="IPR036047">
    <property type="entry name" value="F-box-like_dom_sf"/>
</dbReference>
<evidence type="ECO:0000313" key="4">
    <source>
        <dbReference type="Proteomes" id="UP000766486"/>
    </source>
</evidence>
<gene>
    <name evidence="3" type="ORF">CLO192961_LOCUS462876</name>
</gene>
<dbReference type="SUPFAM" id="SSF81383">
    <property type="entry name" value="F-box domain"/>
    <property type="match status" value="1"/>
</dbReference>
<proteinExistence type="predicted"/>
<reference evidence="3 4" key="1">
    <citation type="submission" date="2019-06" db="EMBL/GenBank/DDBJ databases">
        <authorList>
            <person name="Broberg M."/>
        </authorList>
    </citation>
    <scope>NUCLEOTIDE SEQUENCE [LARGE SCALE GENOMIC DNA]</scope>
</reference>
<evidence type="ECO:0000256" key="1">
    <source>
        <dbReference type="SAM" id="MobiDB-lite"/>
    </source>
</evidence>
<dbReference type="InterPro" id="IPR001810">
    <property type="entry name" value="F-box_dom"/>
</dbReference>
<organism evidence="3 4">
    <name type="scientific">Bionectria ochroleuca</name>
    <name type="common">Gliocladium roseum</name>
    <dbReference type="NCBI Taxonomy" id="29856"/>
    <lineage>
        <taxon>Eukaryota</taxon>
        <taxon>Fungi</taxon>
        <taxon>Dikarya</taxon>
        <taxon>Ascomycota</taxon>
        <taxon>Pezizomycotina</taxon>
        <taxon>Sordariomycetes</taxon>
        <taxon>Hypocreomycetidae</taxon>
        <taxon>Hypocreales</taxon>
        <taxon>Bionectriaceae</taxon>
        <taxon>Clonostachys</taxon>
    </lineage>
</organism>
<keyword evidence="4" id="KW-1185">Reference proteome</keyword>